<evidence type="ECO:0000313" key="3">
    <source>
        <dbReference type="Proteomes" id="UP000092698"/>
    </source>
</evidence>
<proteinExistence type="predicted"/>
<dbReference type="Proteomes" id="UP000092698">
    <property type="component" value="Chromosome"/>
</dbReference>
<dbReference type="OrthoDB" id="9815686at2"/>
<organism evidence="2 3">
    <name type="scientific">Paraurantiacibacter namhicola</name>
    <dbReference type="NCBI Taxonomy" id="645517"/>
    <lineage>
        <taxon>Bacteria</taxon>
        <taxon>Pseudomonadati</taxon>
        <taxon>Pseudomonadota</taxon>
        <taxon>Alphaproteobacteria</taxon>
        <taxon>Sphingomonadales</taxon>
        <taxon>Erythrobacteraceae</taxon>
        <taxon>Paraurantiacibacter</taxon>
    </lineage>
</organism>
<feature type="transmembrane region" description="Helical" evidence="1">
    <location>
        <begin position="149"/>
        <end position="173"/>
    </location>
</feature>
<sequence length="174" mass="19073">MATQATSPKAAQSNKLWGYVPQAMDYILSAACLAMLGAMALAIWRGQDQLAQLPLTYPLHFGTLAIALALTPVLLLRAKGDKAHRVMGYVWIAAMVITAVDTFFIRDINDGNFSLIHLLSVLTLFVCWRIVSSARAGDHVAHRGHVRGIVIGALLVAGFFTFMFNRLFAIWIAM</sequence>
<dbReference type="KEGG" id="anh:A6F65_00653"/>
<accession>A0A1C7D688</accession>
<keyword evidence="1" id="KW-0812">Transmembrane</keyword>
<feature type="transmembrane region" description="Helical" evidence="1">
    <location>
        <begin position="111"/>
        <end position="128"/>
    </location>
</feature>
<gene>
    <name evidence="2" type="ORF">A6F65_00653</name>
</gene>
<name>A0A1C7D688_9SPHN</name>
<feature type="transmembrane region" description="Helical" evidence="1">
    <location>
        <begin position="57"/>
        <end position="76"/>
    </location>
</feature>
<evidence type="ECO:0008006" key="4">
    <source>
        <dbReference type="Google" id="ProtNLM"/>
    </source>
</evidence>
<dbReference type="AlphaFoldDB" id="A0A1C7D688"/>
<keyword evidence="1" id="KW-0472">Membrane</keyword>
<feature type="transmembrane region" description="Helical" evidence="1">
    <location>
        <begin position="26"/>
        <end position="45"/>
    </location>
</feature>
<protein>
    <recommendedName>
        <fullName evidence="4">DUF2306 domain-containing protein</fullName>
    </recommendedName>
</protein>
<dbReference type="STRING" id="645517.A6F65_00653"/>
<reference evidence="2 3" key="1">
    <citation type="submission" date="2016-07" db="EMBL/GenBank/DDBJ databases">
        <title>Complete genome sequence of Altererythrobacter namhicola JCM 16345T, containing esterase-encoding genes.</title>
        <authorList>
            <person name="Cheng H."/>
            <person name="Wu Y.-H."/>
            <person name="Jian S.-L."/>
            <person name="Huo Y.-Y."/>
            <person name="Wang C.-S."/>
            <person name="Xu X.-W."/>
        </authorList>
    </citation>
    <scope>NUCLEOTIDE SEQUENCE [LARGE SCALE GENOMIC DNA]</scope>
    <source>
        <strain evidence="2 3">JCM 16345</strain>
    </source>
</reference>
<feature type="transmembrane region" description="Helical" evidence="1">
    <location>
        <begin position="88"/>
        <end position="105"/>
    </location>
</feature>
<keyword evidence="3" id="KW-1185">Reference proteome</keyword>
<dbReference type="EMBL" id="CP016545">
    <property type="protein sequence ID" value="ANU06975.1"/>
    <property type="molecule type" value="Genomic_DNA"/>
</dbReference>
<evidence type="ECO:0000313" key="2">
    <source>
        <dbReference type="EMBL" id="ANU06975.1"/>
    </source>
</evidence>
<keyword evidence="1" id="KW-1133">Transmembrane helix</keyword>
<evidence type="ECO:0000256" key="1">
    <source>
        <dbReference type="SAM" id="Phobius"/>
    </source>
</evidence>
<dbReference type="RefSeq" id="WP_157093031.1">
    <property type="nucleotide sequence ID" value="NZ_CP016545.1"/>
</dbReference>